<feature type="transmembrane region" description="Helical" evidence="7">
    <location>
        <begin position="211"/>
        <end position="239"/>
    </location>
</feature>
<dbReference type="AlphaFoldDB" id="A0A936NC64"/>
<dbReference type="Pfam" id="PF00482">
    <property type="entry name" value="T2SSF"/>
    <property type="match status" value="2"/>
</dbReference>
<comment type="subcellular location">
    <subcellularLocation>
        <location evidence="1">Cell membrane</location>
        <topology evidence="1">Multi-pass membrane protein</topology>
    </subcellularLocation>
</comment>
<comment type="similarity">
    <text evidence="2">Belongs to the GSP F family.</text>
</comment>
<evidence type="ECO:0000256" key="6">
    <source>
        <dbReference type="ARBA" id="ARBA00023136"/>
    </source>
</evidence>
<dbReference type="GO" id="GO:0005886">
    <property type="term" value="C:plasma membrane"/>
    <property type="evidence" value="ECO:0007669"/>
    <property type="project" value="UniProtKB-SubCell"/>
</dbReference>
<dbReference type="Gene3D" id="1.20.81.30">
    <property type="entry name" value="Type II secretion system (T2SS), domain F"/>
    <property type="match status" value="2"/>
</dbReference>
<dbReference type="PANTHER" id="PTHR30012:SF0">
    <property type="entry name" value="TYPE II SECRETION SYSTEM PROTEIN F-RELATED"/>
    <property type="match status" value="1"/>
</dbReference>
<protein>
    <submittedName>
        <fullName evidence="9">Type II secretion system F family protein</fullName>
    </submittedName>
</protein>
<evidence type="ECO:0000256" key="4">
    <source>
        <dbReference type="ARBA" id="ARBA00022692"/>
    </source>
</evidence>
<dbReference type="Proteomes" id="UP000727993">
    <property type="component" value="Unassembled WGS sequence"/>
</dbReference>
<dbReference type="InterPro" id="IPR003004">
    <property type="entry name" value="GspF/PilC"/>
</dbReference>
<name>A0A936NC64_9ACTN</name>
<feature type="domain" description="Type II secretion system protein GspF" evidence="8">
    <location>
        <begin position="273"/>
        <end position="393"/>
    </location>
</feature>
<evidence type="ECO:0000256" key="1">
    <source>
        <dbReference type="ARBA" id="ARBA00004651"/>
    </source>
</evidence>
<feature type="transmembrane region" description="Helical" evidence="7">
    <location>
        <begin position="169"/>
        <end position="191"/>
    </location>
</feature>
<keyword evidence="6 7" id="KW-0472">Membrane</keyword>
<gene>
    <name evidence="9" type="ORF">IPN02_09140</name>
</gene>
<evidence type="ECO:0000256" key="3">
    <source>
        <dbReference type="ARBA" id="ARBA00022475"/>
    </source>
</evidence>
<comment type="caution">
    <text evidence="9">The sequence shown here is derived from an EMBL/GenBank/DDBJ whole genome shotgun (WGS) entry which is preliminary data.</text>
</comment>
<evidence type="ECO:0000259" key="8">
    <source>
        <dbReference type="Pfam" id="PF00482"/>
    </source>
</evidence>
<reference evidence="9 10" key="1">
    <citation type="submission" date="2020-10" db="EMBL/GenBank/DDBJ databases">
        <title>Connecting structure to function with the recovery of over 1000 high-quality activated sludge metagenome-assembled genomes encoding full-length rRNA genes using long-read sequencing.</title>
        <authorList>
            <person name="Singleton C.M."/>
            <person name="Petriglieri F."/>
            <person name="Kristensen J.M."/>
            <person name="Kirkegaard R.H."/>
            <person name="Michaelsen T.Y."/>
            <person name="Andersen M.H."/>
            <person name="Karst S.M."/>
            <person name="Dueholm M.S."/>
            <person name="Nielsen P.H."/>
            <person name="Albertsen M."/>
        </authorList>
    </citation>
    <scope>NUCLEOTIDE SEQUENCE [LARGE SCALE GENOMIC DNA]</scope>
    <source>
        <strain evidence="9">Lyne_18-Q3-R50-59_MAXAC.006</strain>
    </source>
</reference>
<dbReference type="EMBL" id="JADJZA010000006">
    <property type="protein sequence ID" value="MBK9296986.1"/>
    <property type="molecule type" value="Genomic_DNA"/>
</dbReference>
<organism evidence="9 10">
    <name type="scientific">Candidatus Neomicrothrix subdominans</name>
    <dbReference type="NCBI Taxonomy" id="2954438"/>
    <lineage>
        <taxon>Bacteria</taxon>
        <taxon>Bacillati</taxon>
        <taxon>Actinomycetota</taxon>
        <taxon>Acidimicrobiia</taxon>
        <taxon>Acidimicrobiales</taxon>
        <taxon>Microthrixaceae</taxon>
        <taxon>Candidatus Neomicrothrix</taxon>
    </lineage>
</organism>
<dbReference type="InterPro" id="IPR018076">
    <property type="entry name" value="T2SS_GspF_dom"/>
</dbReference>
<feature type="transmembrane region" description="Helical" evidence="7">
    <location>
        <begin position="376"/>
        <end position="400"/>
    </location>
</feature>
<evidence type="ECO:0000256" key="7">
    <source>
        <dbReference type="SAM" id="Phobius"/>
    </source>
</evidence>
<dbReference type="InterPro" id="IPR042094">
    <property type="entry name" value="T2SS_GspF_sf"/>
</dbReference>
<proteinExistence type="inferred from homology"/>
<keyword evidence="5 7" id="KW-1133">Transmembrane helix</keyword>
<dbReference type="PRINTS" id="PR00812">
    <property type="entry name" value="BCTERIALGSPF"/>
</dbReference>
<evidence type="ECO:0000313" key="10">
    <source>
        <dbReference type="Proteomes" id="UP000727993"/>
    </source>
</evidence>
<evidence type="ECO:0000256" key="5">
    <source>
        <dbReference type="ARBA" id="ARBA00022989"/>
    </source>
</evidence>
<evidence type="ECO:0000313" key="9">
    <source>
        <dbReference type="EMBL" id="MBK9296986.1"/>
    </source>
</evidence>
<dbReference type="PANTHER" id="PTHR30012">
    <property type="entry name" value="GENERAL SECRETION PATHWAY PROTEIN"/>
    <property type="match status" value="1"/>
</dbReference>
<evidence type="ECO:0000256" key="2">
    <source>
        <dbReference type="ARBA" id="ARBA00005745"/>
    </source>
</evidence>
<keyword evidence="3" id="KW-1003">Cell membrane</keyword>
<accession>A0A936NC64</accession>
<keyword evidence="4 7" id="KW-0812">Transmembrane</keyword>
<feature type="domain" description="Type II secretion system protein GspF" evidence="8">
    <location>
        <begin position="69"/>
        <end position="192"/>
    </location>
</feature>
<sequence>MTDTMVRFRYEGETVEGETVKGEIKAPSSLAARNELALNGTRVSKLTERKGLNMEITKKGVPLIEIMHFCRQMASFMRAGVPVTEAMGSLRDDCDNKQLKIVLDEMIDQIGTGSTVGDAAARHADVFPPYFVAIIRSADLTGRMDRAFDELHRYIKRDVSLRKQVRKALIYPMILMVVSIAVVAIIVVFVIPRFAEFFEGFGAELPLPTRMLMAIADFVQSTAGLITLGLIVVAILAFFGAISTRKGRYWWHGVLLKMPLINKVIVYSSTERFARVLGVLLSSGVPLSDALPSAADCSNNLVFKHRLDEATQLVMQGDGFAEPMAEANIFPNTMLQMIKVGEQTGELAAQLDNVAGFFNDELDYAVDKMTEWFEPIMIIFIGAVVGFVALAMVSAMYGIYGQVEL</sequence>